<dbReference type="AlphaFoldDB" id="A8Q4Q2"/>
<name>A8Q4Q2_MALGO</name>
<organism evidence="1 2">
    <name type="scientific">Malassezia globosa (strain ATCC MYA-4612 / CBS 7966)</name>
    <name type="common">Dandruff-associated fungus</name>
    <dbReference type="NCBI Taxonomy" id="425265"/>
    <lineage>
        <taxon>Eukaryota</taxon>
        <taxon>Fungi</taxon>
        <taxon>Dikarya</taxon>
        <taxon>Basidiomycota</taxon>
        <taxon>Ustilaginomycotina</taxon>
        <taxon>Malasseziomycetes</taxon>
        <taxon>Malasseziales</taxon>
        <taxon>Malasseziaceae</taxon>
        <taxon>Malassezia</taxon>
    </lineage>
</organism>
<accession>A8Q4Q2</accession>
<dbReference type="Proteomes" id="UP000008837">
    <property type="component" value="Unassembled WGS sequence"/>
</dbReference>
<keyword evidence="2" id="KW-1185">Reference proteome</keyword>
<dbReference type="EMBL" id="AAYY01000009">
    <property type="protein sequence ID" value="EDP43007.1"/>
    <property type="molecule type" value="Genomic_DNA"/>
</dbReference>
<evidence type="ECO:0000313" key="1">
    <source>
        <dbReference type="EMBL" id="EDP43007.1"/>
    </source>
</evidence>
<dbReference type="VEuPathDB" id="FungiDB:MGL_2603"/>
<protein>
    <submittedName>
        <fullName evidence="1">Uncharacterized protein</fullName>
    </submittedName>
</protein>
<evidence type="ECO:0000313" key="2">
    <source>
        <dbReference type="Proteomes" id="UP000008837"/>
    </source>
</evidence>
<reference evidence="1 2" key="1">
    <citation type="journal article" date="2007" name="Proc. Natl. Acad. Sci. U.S.A.">
        <title>Dandruff-associated Malassezia genomes reveal convergent and divergent virulence traits shared with plant and human fungal pathogens.</title>
        <authorList>
            <person name="Xu J."/>
            <person name="Saunders C.W."/>
            <person name="Hu P."/>
            <person name="Grant R.A."/>
            <person name="Boekhout T."/>
            <person name="Kuramae E.E."/>
            <person name="Kronstad J.W."/>
            <person name="Deangelis Y.M."/>
            <person name="Reeder N.L."/>
            <person name="Johnstone K.R."/>
            <person name="Leland M."/>
            <person name="Fieno A.M."/>
            <person name="Begley W.M."/>
            <person name="Sun Y."/>
            <person name="Lacey M.P."/>
            <person name="Chaudhary T."/>
            <person name="Keough T."/>
            <person name="Chu L."/>
            <person name="Sears R."/>
            <person name="Yuan B."/>
            <person name="Dawson T.L.Jr."/>
        </authorList>
    </citation>
    <scope>NUCLEOTIDE SEQUENCE [LARGE SCALE GENOMIC DNA]</scope>
    <source>
        <strain evidence="2">ATCC MYA-4612 / CBS 7966</strain>
    </source>
</reference>
<comment type="caution">
    <text evidence="1">The sequence shown here is derived from an EMBL/GenBank/DDBJ whole genome shotgun (WGS) entry which is preliminary data.</text>
</comment>
<dbReference type="InParanoid" id="A8Q4Q2"/>
<sequence length="19" mass="1988">MLGRLGLKNVNAPSSSTRS</sequence>
<gene>
    <name evidence="1" type="ORF">MGL_2603</name>
</gene>
<proteinExistence type="predicted"/>
<dbReference type="KEGG" id="mgl:MGL_2603"/>